<keyword evidence="2" id="KW-0238">DNA-binding</keyword>
<keyword evidence="6" id="KW-1185">Reference proteome</keyword>
<evidence type="ECO:0000256" key="3">
    <source>
        <dbReference type="ARBA" id="ARBA00023163"/>
    </source>
</evidence>
<organism evidence="5 6">
    <name type="scientific">Mycobacterium saskatchewanense</name>
    <dbReference type="NCBI Taxonomy" id="220927"/>
    <lineage>
        <taxon>Bacteria</taxon>
        <taxon>Bacillati</taxon>
        <taxon>Actinomycetota</taxon>
        <taxon>Actinomycetes</taxon>
        <taxon>Mycobacteriales</taxon>
        <taxon>Mycobacteriaceae</taxon>
        <taxon>Mycobacterium</taxon>
        <taxon>Mycobacterium simiae complex</taxon>
    </lineage>
</organism>
<dbReference type="InterPro" id="IPR036390">
    <property type="entry name" value="WH_DNA-bd_sf"/>
</dbReference>
<dbReference type="InterPro" id="IPR036388">
    <property type="entry name" value="WH-like_DNA-bd_sf"/>
</dbReference>
<protein>
    <submittedName>
        <fullName evidence="5">HxlR family transcriptional regulator</fullName>
    </submittedName>
</protein>
<dbReference type="EMBL" id="LQPR01000005">
    <property type="protein sequence ID" value="ORW74918.1"/>
    <property type="molecule type" value="Genomic_DNA"/>
</dbReference>
<dbReference type="InterPro" id="IPR002577">
    <property type="entry name" value="HTH_HxlR"/>
</dbReference>
<dbReference type="PANTHER" id="PTHR33204:SF18">
    <property type="entry name" value="TRANSCRIPTIONAL REGULATORY PROTEIN"/>
    <property type="match status" value="1"/>
</dbReference>
<dbReference type="SUPFAM" id="SSF46785">
    <property type="entry name" value="Winged helix' DNA-binding domain"/>
    <property type="match status" value="1"/>
</dbReference>
<dbReference type="Gene3D" id="1.10.10.10">
    <property type="entry name" value="Winged helix-like DNA-binding domain superfamily/Winged helix DNA-binding domain"/>
    <property type="match status" value="1"/>
</dbReference>
<dbReference type="PROSITE" id="PS51118">
    <property type="entry name" value="HTH_HXLR"/>
    <property type="match status" value="1"/>
</dbReference>
<keyword evidence="1" id="KW-0805">Transcription regulation</keyword>
<feature type="domain" description="HTH hxlR-type" evidence="4">
    <location>
        <begin position="11"/>
        <end position="108"/>
    </location>
</feature>
<dbReference type="Pfam" id="PF01638">
    <property type="entry name" value="HxlR"/>
    <property type="match status" value="1"/>
</dbReference>
<dbReference type="GO" id="GO:0003677">
    <property type="term" value="F:DNA binding"/>
    <property type="evidence" value="ECO:0007669"/>
    <property type="project" value="UniProtKB-KW"/>
</dbReference>
<dbReference type="AlphaFoldDB" id="A0AAJ3NU29"/>
<dbReference type="RefSeq" id="WP_085253890.1">
    <property type="nucleotide sequence ID" value="NZ_AP022573.1"/>
</dbReference>
<dbReference type="PANTHER" id="PTHR33204">
    <property type="entry name" value="TRANSCRIPTIONAL REGULATOR, MARR FAMILY"/>
    <property type="match status" value="1"/>
</dbReference>
<accession>A0AAJ3NU29</accession>
<evidence type="ECO:0000256" key="1">
    <source>
        <dbReference type="ARBA" id="ARBA00023015"/>
    </source>
</evidence>
<keyword evidence="3" id="KW-0804">Transcription</keyword>
<dbReference type="Proteomes" id="UP000193387">
    <property type="component" value="Unassembled WGS sequence"/>
</dbReference>
<reference evidence="5 6" key="1">
    <citation type="submission" date="2016-01" db="EMBL/GenBank/DDBJ databases">
        <title>The new phylogeny of the genus Mycobacterium.</title>
        <authorList>
            <person name="Tarcisio F."/>
            <person name="Conor M."/>
            <person name="Antonella G."/>
            <person name="Elisabetta G."/>
            <person name="Giulia F.S."/>
            <person name="Sara T."/>
            <person name="Anna F."/>
            <person name="Clotilde B."/>
            <person name="Roberto B."/>
            <person name="Veronica D.S."/>
            <person name="Fabio R."/>
            <person name="Monica P."/>
            <person name="Olivier J."/>
            <person name="Enrico T."/>
            <person name="Nicola S."/>
        </authorList>
    </citation>
    <scope>NUCLEOTIDE SEQUENCE [LARGE SCALE GENOMIC DNA]</scope>
    <source>
        <strain evidence="5 6">DSM 44616</strain>
    </source>
</reference>
<name>A0AAJ3NU29_9MYCO</name>
<sequence>MRKNSFAKWPCSIARTMHVLGDPWAILVIREALYGIRRFDDFQVSLGIARNTLTERLSRLVAEGVLEKHLYQTNPRRYEYQLTEKGAELFGVLGAISQWGDRWLAGGEGPPVIFHHESCDHDTHAEVVCANCHEPLELEDCSVRLGPGYPAELAQRSDVRQRFGLDESP</sequence>
<evidence type="ECO:0000259" key="4">
    <source>
        <dbReference type="PROSITE" id="PS51118"/>
    </source>
</evidence>
<evidence type="ECO:0000256" key="2">
    <source>
        <dbReference type="ARBA" id="ARBA00023125"/>
    </source>
</evidence>
<proteinExistence type="predicted"/>
<evidence type="ECO:0000313" key="5">
    <source>
        <dbReference type="EMBL" id="ORW74918.1"/>
    </source>
</evidence>
<gene>
    <name evidence="5" type="ORF">AWC23_03930</name>
</gene>
<evidence type="ECO:0000313" key="6">
    <source>
        <dbReference type="Proteomes" id="UP000193387"/>
    </source>
</evidence>
<comment type="caution">
    <text evidence="5">The sequence shown here is derived from an EMBL/GenBank/DDBJ whole genome shotgun (WGS) entry which is preliminary data.</text>
</comment>